<proteinExistence type="inferred from homology"/>
<keyword evidence="4" id="KW-0472">Membrane</keyword>
<dbReference type="InterPro" id="IPR001708">
    <property type="entry name" value="YidC/ALB3/OXA1/COX18"/>
</dbReference>
<reference evidence="8 10" key="1">
    <citation type="journal article" date="2012" name="Nature">
        <title>Algal genomes reveal evolutionary mosaicism and the fate of nucleomorphs.</title>
        <authorList>
            <consortium name="DOE Joint Genome Institute"/>
            <person name="Curtis B.A."/>
            <person name="Tanifuji G."/>
            <person name="Burki F."/>
            <person name="Gruber A."/>
            <person name="Irimia M."/>
            <person name="Maruyama S."/>
            <person name="Arias M.C."/>
            <person name="Ball S.G."/>
            <person name="Gile G.H."/>
            <person name="Hirakawa Y."/>
            <person name="Hopkins J.F."/>
            <person name="Kuo A."/>
            <person name="Rensing S.A."/>
            <person name="Schmutz J."/>
            <person name="Symeonidi A."/>
            <person name="Elias M."/>
            <person name="Eveleigh R.J."/>
            <person name="Herman E.K."/>
            <person name="Klute M.J."/>
            <person name="Nakayama T."/>
            <person name="Obornik M."/>
            <person name="Reyes-Prieto A."/>
            <person name="Armbrust E.V."/>
            <person name="Aves S.J."/>
            <person name="Beiko R.G."/>
            <person name="Coutinho P."/>
            <person name="Dacks J.B."/>
            <person name="Durnford D.G."/>
            <person name="Fast N.M."/>
            <person name="Green B.R."/>
            <person name="Grisdale C.J."/>
            <person name="Hempel F."/>
            <person name="Henrissat B."/>
            <person name="Hoppner M.P."/>
            <person name="Ishida K."/>
            <person name="Kim E."/>
            <person name="Koreny L."/>
            <person name="Kroth P.G."/>
            <person name="Liu Y."/>
            <person name="Malik S.B."/>
            <person name="Maier U.G."/>
            <person name="McRose D."/>
            <person name="Mock T."/>
            <person name="Neilson J.A."/>
            <person name="Onodera N.T."/>
            <person name="Poole A.M."/>
            <person name="Pritham E.J."/>
            <person name="Richards T.A."/>
            <person name="Rocap G."/>
            <person name="Roy S.W."/>
            <person name="Sarai C."/>
            <person name="Schaack S."/>
            <person name="Shirato S."/>
            <person name="Slamovits C.H."/>
            <person name="Spencer D.F."/>
            <person name="Suzuki S."/>
            <person name="Worden A.Z."/>
            <person name="Zauner S."/>
            <person name="Barry K."/>
            <person name="Bell C."/>
            <person name="Bharti A.K."/>
            <person name="Crow J.A."/>
            <person name="Grimwood J."/>
            <person name="Kramer R."/>
            <person name="Lindquist E."/>
            <person name="Lucas S."/>
            <person name="Salamov A."/>
            <person name="McFadden G.I."/>
            <person name="Lane C.E."/>
            <person name="Keeling P.J."/>
            <person name="Gray M.W."/>
            <person name="Grigoriev I.V."/>
            <person name="Archibald J.M."/>
        </authorList>
    </citation>
    <scope>NUCLEOTIDE SEQUENCE</scope>
    <source>
        <strain evidence="8 10">CCMP2712</strain>
    </source>
</reference>
<dbReference type="AlphaFoldDB" id="L1J8B8"/>
<keyword evidence="2 5" id="KW-0812">Transmembrane</keyword>
<dbReference type="eggNOG" id="KOG1239">
    <property type="taxonomic scope" value="Eukaryota"/>
</dbReference>
<protein>
    <recommendedName>
        <fullName evidence="7">Membrane insertase YidC/Oxa/ALB C-terminal domain-containing protein</fullName>
    </recommendedName>
</protein>
<dbReference type="InterPro" id="IPR028055">
    <property type="entry name" value="YidC/Oxa/ALB_C"/>
</dbReference>
<dbReference type="Proteomes" id="UP000011087">
    <property type="component" value="Unassembled WGS sequence"/>
</dbReference>
<dbReference type="GO" id="GO:0032977">
    <property type="term" value="F:membrane insertase activity"/>
    <property type="evidence" value="ECO:0007669"/>
    <property type="project" value="InterPro"/>
</dbReference>
<dbReference type="PaxDb" id="55529-EKX44778"/>
<comment type="subcellular location">
    <subcellularLocation>
        <location evidence="1 5">Membrane</location>
        <topology evidence="1 5">Multi-pass membrane protein</topology>
    </subcellularLocation>
</comment>
<organism evidence="8">
    <name type="scientific">Guillardia theta (strain CCMP2712)</name>
    <name type="common">Cryptophyte</name>
    <dbReference type="NCBI Taxonomy" id="905079"/>
    <lineage>
        <taxon>Eukaryota</taxon>
        <taxon>Cryptophyceae</taxon>
        <taxon>Pyrenomonadales</taxon>
        <taxon>Geminigeraceae</taxon>
        <taxon>Guillardia</taxon>
    </lineage>
</organism>
<feature type="region of interest" description="Disordered" evidence="6">
    <location>
        <begin position="383"/>
        <end position="402"/>
    </location>
</feature>
<dbReference type="HOGENOM" id="CLU_685962_0_0_1"/>
<keyword evidence="10" id="KW-1185">Reference proteome</keyword>
<dbReference type="InterPro" id="IPR047196">
    <property type="entry name" value="YidC_ALB_C"/>
</dbReference>
<reference evidence="10" key="2">
    <citation type="submission" date="2012-11" db="EMBL/GenBank/DDBJ databases">
        <authorList>
            <person name="Kuo A."/>
            <person name="Curtis B.A."/>
            <person name="Tanifuji G."/>
            <person name="Burki F."/>
            <person name="Gruber A."/>
            <person name="Irimia M."/>
            <person name="Maruyama S."/>
            <person name="Arias M.C."/>
            <person name="Ball S.G."/>
            <person name="Gile G.H."/>
            <person name="Hirakawa Y."/>
            <person name="Hopkins J.F."/>
            <person name="Rensing S.A."/>
            <person name="Schmutz J."/>
            <person name="Symeonidi A."/>
            <person name="Elias M."/>
            <person name="Eveleigh R.J."/>
            <person name="Herman E.K."/>
            <person name="Klute M.J."/>
            <person name="Nakayama T."/>
            <person name="Obornik M."/>
            <person name="Reyes-Prieto A."/>
            <person name="Armbrust E.V."/>
            <person name="Aves S.J."/>
            <person name="Beiko R.G."/>
            <person name="Coutinho P."/>
            <person name="Dacks J.B."/>
            <person name="Durnford D.G."/>
            <person name="Fast N.M."/>
            <person name="Green B.R."/>
            <person name="Grisdale C."/>
            <person name="Hempe F."/>
            <person name="Henrissat B."/>
            <person name="Hoppner M.P."/>
            <person name="Ishida K.-I."/>
            <person name="Kim E."/>
            <person name="Koreny L."/>
            <person name="Kroth P.G."/>
            <person name="Liu Y."/>
            <person name="Malik S.-B."/>
            <person name="Maier U.G."/>
            <person name="McRose D."/>
            <person name="Mock T."/>
            <person name="Neilson J.A."/>
            <person name="Onodera N.T."/>
            <person name="Poole A.M."/>
            <person name="Pritham E.J."/>
            <person name="Richards T.A."/>
            <person name="Rocap G."/>
            <person name="Roy S.W."/>
            <person name="Sarai C."/>
            <person name="Schaack S."/>
            <person name="Shirato S."/>
            <person name="Slamovits C.H."/>
            <person name="Spencer D.F."/>
            <person name="Suzuki S."/>
            <person name="Worden A.Z."/>
            <person name="Zauner S."/>
            <person name="Barry K."/>
            <person name="Bell C."/>
            <person name="Bharti A.K."/>
            <person name="Crow J.A."/>
            <person name="Grimwood J."/>
            <person name="Kramer R."/>
            <person name="Lindquist E."/>
            <person name="Lucas S."/>
            <person name="Salamov A."/>
            <person name="McFadden G.I."/>
            <person name="Lane C.E."/>
            <person name="Keeling P.J."/>
            <person name="Gray M.W."/>
            <person name="Grigoriev I.V."/>
            <person name="Archibald J.M."/>
        </authorList>
    </citation>
    <scope>NUCLEOTIDE SEQUENCE</scope>
    <source>
        <strain evidence="10">CCMP2712</strain>
    </source>
</reference>
<evidence type="ECO:0000256" key="5">
    <source>
        <dbReference type="RuleBase" id="RU003945"/>
    </source>
</evidence>
<dbReference type="PANTHER" id="PTHR12428">
    <property type="entry name" value="OXA1"/>
    <property type="match status" value="1"/>
</dbReference>
<accession>L1J8B8</accession>
<feature type="domain" description="Membrane insertase YidC/Oxa/ALB C-terminal" evidence="7">
    <location>
        <begin position="47"/>
        <end position="270"/>
    </location>
</feature>
<reference evidence="9" key="3">
    <citation type="submission" date="2015-06" db="UniProtKB">
        <authorList>
            <consortium name="EnsemblProtists"/>
        </authorList>
    </citation>
    <scope>IDENTIFICATION</scope>
</reference>
<keyword evidence="3" id="KW-1133">Transmembrane helix</keyword>
<dbReference type="EnsemblProtists" id="EKX44778">
    <property type="protein sequence ID" value="EKX44778"/>
    <property type="gene ID" value="GUITHDRAFT_87257"/>
</dbReference>
<dbReference type="GeneID" id="17301553"/>
<dbReference type="RefSeq" id="XP_005831758.1">
    <property type="nucleotide sequence ID" value="XM_005831701.1"/>
</dbReference>
<sequence length="402" mass="44805">MDLPSLPSLPSLSLPKLPSVQLPDFWGMWMGLFRTTIIKLHDVTGNYGWSITAIVLMIKALTYPLNYKVYAAQFEMQAIQPEIDKIKEQYKDNPDLINMRTSVLFAEKEVNPLAGCLPILIQFPIFIALYRTLLNLGKDRMLGEPFLFLPSLEGPVVAGLPTDYVGVREDAPWLLQNWQNGAPPLGWHDTIIYCALPILIVVAQLVSTSITKAGQPAKKPSEQKGDGSAETLVAILPYLIGWFALNLPAGCSLYWFLNTVLTTAIQVYIKNQFKPQLEAAAAHVDFGIQTEAEKKMQEQINEEGWIRGVKAVYKKFDDFLGMGLPEVSEKPEKKMEEEDKVSIFDAKFWIKDDTEEGKLKPEEIDEVRAKFLAARAARQAKKAAQAKASEGLAASGSKSESE</sequence>
<evidence type="ECO:0000313" key="8">
    <source>
        <dbReference type="EMBL" id="EKX44778.1"/>
    </source>
</evidence>
<dbReference type="STRING" id="905079.L1J8B8"/>
<evidence type="ECO:0000256" key="6">
    <source>
        <dbReference type="SAM" id="MobiDB-lite"/>
    </source>
</evidence>
<evidence type="ECO:0000256" key="4">
    <source>
        <dbReference type="ARBA" id="ARBA00023136"/>
    </source>
</evidence>
<dbReference type="KEGG" id="gtt:GUITHDRAFT_87257"/>
<evidence type="ECO:0000256" key="2">
    <source>
        <dbReference type="ARBA" id="ARBA00022692"/>
    </source>
</evidence>
<gene>
    <name evidence="8" type="ORF">GUITHDRAFT_87257</name>
</gene>
<dbReference type="NCBIfam" id="TIGR03592">
    <property type="entry name" value="yidC_oxa1_cterm"/>
    <property type="match status" value="1"/>
</dbReference>
<dbReference type="GO" id="GO:0016020">
    <property type="term" value="C:membrane"/>
    <property type="evidence" value="ECO:0007669"/>
    <property type="project" value="UniProtKB-SubCell"/>
</dbReference>
<evidence type="ECO:0000256" key="3">
    <source>
        <dbReference type="ARBA" id="ARBA00022989"/>
    </source>
</evidence>
<dbReference type="PANTHER" id="PTHR12428:SF14">
    <property type="entry name" value="ALBINO3-LIKE PROTEIN 1, CHLOROPLASTIC"/>
    <property type="match status" value="1"/>
</dbReference>
<evidence type="ECO:0000313" key="10">
    <source>
        <dbReference type="Proteomes" id="UP000011087"/>
    </source>
</evidence>
<evidence type="ECO:0000259" key="7">
    <source>
        <dbReference type="Pfam" id="PF02096"/>
    </source>
</evidence>
<dbReference type="OrthoDB" id="2148490at2759"/>
<dbReference type="GO" id="GO:0051205">
    <property type="term" value="P:protein insertion into membrane"/>
    <property type="evidence" value="ECO:0007669"/>
    <property type="project" value="TreeGrafter"/>
</dbReference>
<dbReference type="Pfam" id="PF02096">
    <property type="entry name" value="60KD_IMP"/>
    <property type="match status" value="1"/>
</dbReference>
<evidence type="ECO:0000313" key="9">
    <source>
        <dbReference type="EnsemblProtists" id="EKX44778"/>
    </source>
</evidence>
<dbReference type="EMBL" id="JH993002">
    <property type="protein sequence ID" value="EKX44778.1"/>
    <property type="molecule type" value="Genomic_DNA"/>
</dbReference>
<evidence type="ECO:0000256" key="1">
    <source>
        <dbReference type="ARBA" id="ARBA00004141"/>
    </source>
</evidence>
<comment type="similarity">
    <text evidence="5">Belongs to the OXA1/ALB3/YidC family.</text>
</comment>
<dbReference type="CDD" id="cd20070">
    <property type="entry name" value="5TM_YidC_Alb3"/>
    <property type="match status" value="1"/>
</dbReference>
<name>L1J8B8_GUITC</name>
<dbReference type="OMA" id="WGISTIF"/>